<name>A0A1I5M923_9GAMM</name>
<dbReference type="OrthoDB" id="9131762at2"/>
<organism evidence="4 5">
    <name type="scientific">Ectopseudomonas toyotomiensis</name>
    <dbReference type="NCBI Taxonomy" id="554344"/>
    <lineage>
        <taxon>Bacteria</taxon>
        <taxon>Pseudomonadati</taxon>
        <taxon>Pseudomonadota</taxon>
        <taxon>Gammaproteobacteria</taxon>
        <taxon>Pseudomonadales</taxon>
        <taxon>Pseudomonadaceae</taxon>
        <taxon>Ectopseudomonas</taxon>
    </lineage>
</organism>
<sequence>MFVLKHAIIHSFTKEAHTDVIGKVVKKDIVLDTENRALIALAQGINGLIGTTGNSVVYGQFSNDERQGPFPAAFDAYTDNLSDTTAFLSLSHLVMDQLVEQAAKRVLSTGGHILCALYESQGSQFFLVASMKQRGGIQLDENYVPKEIQEIDLNKVQQAARINVNDFAYITHQLAQEEAEIEDDAEAKEALEERIDTTYLCFVSRGRDSQASDYFIYALGCVKGVASGRATKGAIDAVVAFFQSKPALKGFSYKAKEAVIKYLEKQLEDKKPARLDGVCLAAIKNVPEDLAEHIEEIKDFLNDEKYKVPVEFSVNAKGLKEKTRIKSEAASWSIQFERGALGKEEVADVFYDEGAKRLVLNNLPDSLISLVEEEIASRDK</sequence>
<comment type="subcellular location">
    <subcellularLocation>
        <location evidence="1">Cytoplasm</location>
        <location evidence="1">Nucleoid</location>
    </subcellularLocation>
</comment>
<keyword evidence="5" id="KW-1185">Reference proteome</keyword>
<keyword evidence="3" id="KW-0963">Cytoplasm</keyword>
<evidence type="ECO:0000256" key="2">
    <source>
        <dbReference type="ARBA" id="ARBA00009035"/>
    </source>
</evidence>
<dbReference type="RefSeq" id="WP_074913512.1">
    <property type="nucleotide sequence ID" value="NZ_FOXK01000001.1"/>
</dbReference>
<dbReference type="GO" id="GO:0003727">
    <property type="term" value="F:single-stranded RNA binding"/>
    <property type="evidence" value="ECO:0007669"/>
    <property type="project" value="TreeGrafter"/>
</dbReference>
<protein>
    <submittedName>
        <fullName evidence="4">Nucleoid-associated protein</fullName>
    </submittedName>
</protein>
<evidence type="ECO:0000313" key="5">
    <source>
        <dbReference type="Proteomes" id="UP000182025"/>
    </source>
</evidence>
<proteinExistence type="inferred from homology"/>
<dbReference type="Proteomes" id="UP000182025">
    <property type="component" value="Unassembled WGS sequence"/>
</dbReference>
<dbReference type="GO" id="GO:0043590">
    <property type="term" value="C:bacterial nucleoid"/>
    <property type="evidence" value="ECO:0007669"/>
    <property type="project" value="TreeGrafter"/>
</dbReference>
<evidence type="ECO:0000256" key="3">
    <source>
        <dbReference type="ARBA" id="ARBA00022490"/>
    </source>
</evidence>
<dbReference type="PANTHER" id="PTHR38772:SF1">
    <property type="entry name" value="NUCLEOID-ASSOCIATED PROTEIN YEJK"/>
    <property type="match status" value="1"/>
</dbReference>
<accession>A0A1I5M923</accession>
<dbReference type="GO" id="GO:0003690">
    <property type="term" value="F:double-stranded DNA binding"/>
    <property type="evidence" value="ECO:0007669"/>
    <property type="project" value="TreeGrafter"/>
</dbReference>
<dbReference type="Pfam" id="PF04245">
    <property type="entry name" value="NA37"/>
    <property type="match status" value="1"/>
</dbReference>
<evidence type="ECO:0000313" key="4">
    <source>
        <dbReference type="EMBL" id="SFP06039.1"/>
    </source>
</evidence>
<dbReference type="PANTHER" id="PTHR38772">
    <property type="match status" value="1"/>
</dbReference>
<dbReference type="InterPro" id="IPR007358">
    <property type="entry name" value="Nucleoid_associated_NdpA"/>
</dbReference>
<comment type="similarity">
    <text evidence="2">Belongs to the YejK family.</text>
</comment>
<gene>
    <name evidence="4" type="ORF">SAMN05216177_10189</name>
</gene>
<dbReference type="EMBL" id="FOXK01000001">
    <property type="protein sequence ID" value="SFP06039.1"/>
    <property type="molecule type" value="Genomic_DNA"/>
</dbReference>
<reference evidence="5" key="1">
    <citation type="submission" date="2016-10" db="EMBL/GenBank/DDBJ databases">
        <authorList>
            <person name="Varghese N."/>
            <person name="Submissions S."/>
        </authorList>
    </citation>
    <scope>NUCLEOTIDE SEQUENCE [LARGE SCALE GENOMIC DNA]</scope>
    <source>
        <strain evidence="5">JCM 15604</strain>
    </source>
</reference>
<evidence type="ECO:0000256" key="1">
    <source>
        <dbReference type="ARBA" id="ARBA00004453"/>
    </source>
</evidence>
<dbReference type="AlphaFoldDB" id="A0A1I5M923"/>